<dbReference type="InterPro" id="IPR014146">
    <property type="entry name" value="LigD_ligase_dom"/>
</dbReference>
<dbReference type="InterPro" id="IPR016059">
    <property type="entry name" value="DNA_ligase_ATP-dep_CS"/>
</dbReference>
<dbReference type="Pfam" id="PF04679">
    <property type="entry name" value="DNA_ligase_A_C"/>
    <property type="match status" value="1"/>
</dbReference>
<dbReference type="CDD" id="cd07906">
    <property type="entry name" value="Adenylation_DNA_ligase_LigD_LigC"/>
    <property type="match status" value="1"/>
</dbReference>
<proteinExistence type="inferred from homology"/>
<evidence type="ECO:0000256" key="2">
    <source>
        <dbReference type="ARBA" id="ARBA00012727"/>
    </source>
</evidence>
<evidence type="ECO:0000313" key="6">
    <source>
        <dbReference type="EMBL" id="RJL33491.1"/>
    </source>
</evidence>
<dbReference type="GO" id="GO:0006281">
    <property type="term" value="P:DNA repair"/>
    <property type="evidence" value="ECO:0007669"/>
    <property type="project" value="InterPro"/>
</dbReference>
<dbReference type="Gene3D" id="3.30.1490.70">
    <property type="match status" value="1"/>
</dbReference>
<keyword evidence="7" id="KW-1185">Reference proteome</keyword>
<dbReference type="InterPro" id="IPR050191">
    <property type="entry name" value="ATP-dep_DNA_ligase"/>
</dbReference>
<dbReference type="Pfam" id="PF01068">
    <property type="entry name" value="DNA_ligase_A_M"/>
    <property type="match status" value="1"/>
</dbReference>
<sequence>MLAVPGERPDDLGPYALEVKWDGVRAVSYVDGGAVWATSRKATDITARYPEIAAIGPQLAGRRAICDGEVVAFDELGRPSFERLQQRMHVSDPEARGLLTLVPVTYVVFDLLYLDGHPLFDVPYGERRALLDALELAGPVLAPPGGGEEMLGFTSRRGLEGVVAKRLTSPYRPGRRSPDWVKIKHLATQEVVIGGWKPGKGRRAGGIGSLLLGVYDGPRLLYAGHVGTGFTDAVLDHLRELLEPLEIPRSPYDEEVPREFARDARWVRPGLVGEVGYTMWTREGRLRTPTWRGLREDKRPEEVTRR</sequence>
<dbReference type="InterPro" id="IPR012310">
    <property type="entry name" value="DNA_ligase_ATP-dep_cent"/>
</dbReference>
<dbReference type="SUPFAM" id="SSF56091">
    <property type="entry name" value="DNA ligase/mRNA capping enzyme, catalytic domain"/>
    <property type="match status" value="1"/>
</dbReference>
<protein>
    <recommendedName>
        <fullName evidence="2">DNA ligase (ATP)</fullName>
        <ecNumber evidence="2">6.5.1.1</ecNumber>
    </recommendedName>
</protein>
<comment type="caution">
    <text evidence="6">The sequence shown here is derived from an EMBL/GenBank/DDBJ whole genome shotgun (WGS) entry which is preliminary data.</text>
</comment>
<evidence type="ECO:0000259" key="5">
    <source>
        <dbReference type="PROSITE" id="PS50160"/>
    </source>
</evidence>
<dbReference type="EC" id="6.5.1.1" evidence="2"/>
<evidence type="ECO:0000256" key="3">
    <source>
        <dbReference type="ARBA" id="ARBA00022598"/>
    </source>
</evidence>
<dbReference type="AlphaFoldDB" id="A0A3A4B624"/>
<accession>A0A3A4B624</accession>
<dbReference type="GO" id="GO:0003910">
    <property type="term" value="F:DNA ligase (ATP) activity"/>
    <property type="evidence" value="ECO:0007669"/>
    <property type="project" value="UniProtKB-EC"/>
</dbReference>
<dbReference type="NCBIfam" id="TIGR02779">
    <property type="entry name" value="NHEJ_ligase_lig"/>
    <property type="match status" value="1"/>
</dbReference>
<keyword evidence="3" id="KW-0436">Ligase</keyword>
<evidence type="ECO:0000256" key="1">
    <source>
        <dbReference type="ARBA" id="ARBA00007572"/>
    </source>
</evidence>
<dbReference type="EMBL" id="QZEY01000003">
    <property type="protein sequence ID" value="RJL33491.1"/>
    <property type="molecule type" value="Genomic_DNA"/>
</dbReference>
<dbReference type="Gene3D" id="3.30.470.30">
    <property type="entry name" value="DNA ligase/mRNA capping enzyme"/>
    <property type="match status" value="1"/>
</dbReference>
<dbReference type="Proteomes" id="UP000265768">
    <property type="component" value="Unassembled WGS sequence"/>
</dbReference>
<evidence type="ECO:0000313" key="7">
    <source>
        <dbReference type="Proteomes" id="UP000265768"/>
    </source>
</evidence>
<comment type="similarity">
    <text evidence="1">Belongs to the ATP-dependent DNA ligase family.</text>
</comment>
<name>A0A3A4B624_9ACTN</name>
<dbReference type="OrthoDB" id="9770771at2"/>
<dbReference type="PROSITE" id="PS50160">
    <property type="entry name" value="DNA_LIGASE_A3"/>
    <property type="match status" value="1"/>
</dbReference>
<organism evidence="6 7">
    <name type="scientific">Bailinhaonella thermotolerans</name>
    <dbReference type="NCBI Taxonomy" id="1070861"/>
    <lineage>
        <taxon>Bacteria</taxon>
        <taxon>Bacillati</taxon>
        <taxon>Actinomycetota</taxon>
        <taxon>Actinomycetes</taxon>
        <taxon>Streptosporangiales</taxon>
        <taxon>Streptosporangiaceae</taxon>
        <taxon>Bailinhaonella</taxon>
    </lineage>
</organism>
<dbReference type="Gene3D" id="2.40.50.140">
    <property type="entry name" value="Nucleic acid-binding proteins"/>
    <property type="match status" value="1"/>
</dbReference>
<dbReference type="PANTHER" id="PTHR45674">
    <property type="entry name" value="DNA LIGASE 1/3 FAMILY MEMBER"/>
    <property type="match status" value="1"/>
</dbReference>
<dbReference type="InterPro" id="IPR012340">
    <property type="entry name" value="NA-bd_OB-fold"/>
</dbReference>
<dbReference type="CDD" id="cd07971">
    <property type="entry name" value="OBF_DNA_ligase_LigD"/>
    <property type="match status" value="1"/>
</dbReference>
<dbReference type="SUPFAM" id="SSF50249">
    <property type="entry name" value="Nucleic acid-binding proteins"/>
    <property type="match status" value="1"/>
</dbReference>
<dbReference type="PANTHER" id="PTHR45674:SF4">
    <property type="entry name" value="DNA LIGASE 1"/>
    <property type="match status" value="1"/>
</dbReference>
<gene>
    <name evidence="6" type="ORF">D5H75_11990</name>
</gene>
<dbReference type="GO" id="GO:0006310">
    <property type="term" value="P:DNA recombination"/>
    <property type="evidence" value="ECO:0007669"/>
    <property type="project" value="InterPro"/>
</dbReference>
<dbReference type="GO" id="GO:0005524">
    <property type="term" value="F:ATP binding"/>
    <property type="evidence" value="ECO:0007669"/>
    <property type="project" value="InterPro"/>
</dbReference>
<feature type="domain" description="ATP-dependent DNA ligase family profile" evidence="5">
    <location>
        <begin position="102"/>
        <end position="216"/>
    </location>
</feature>
<reference evidence="6 7" key="1">
    <citation type="submission" date="2018-09" db="EMBL/GenBank/DDBJ databases">
        <title>YIM 75507 draft genome.</title>
        <authorList>
            <person name="Tang S."/>
            <person name="Feng Y."/>
        </authorList>
    </citation>
    <scope>NUCLEOTIDE SEQUENCE [LARGE SCALE GENOMIC DNA]</scope>
    <source>
        <strain evidence="6 7">YIM 75507</strain>
    </source>
</reference>
<dbReference type="InterPro" id="IPR012309">
    <property type="entry name" value="DNA_ligase_ATP-dep_C"/>
</dbReference>
<evidence type="ECO:0000256" key="4">
    <source>
        <dbReference type="ARBA" id="ARBA00034003"/>
    </source>
</evidence>
<dbReference type="PROSITE" id="PS00697">
    <property type="entry name" value="DNA_LIGASE_A1"/>
    <property type="match status" value="1"/>
</dbReference>
<comment type="catalytic activity">
    <reaction evidence="4">
        <text>ATP + (deoxyribonucleotide)n-3'-hydroxyl + 5'-phospho-(deoxyribonucleotide)m = (deoxyribonucleotide)n+m + AMP + diphosphate.</text>
        <dbReference type="EC" id="6.5.1.1"/>
    </reaction>
</comment>